<keyword evidence="2" id="KW-0378">Hydrolase</keyword>
<evidence type="ECO:0000256" key="1">
    <source>
        <dbReference type="ARBA" id="ARBA00007806"/>
    </source>
</evidence>
<dbReference type="RefSeq" id="WP_188812477.1">
    <property type="nucleotide sequence ID" value="NZ_BMHT01000002.1"/>
</dbReference>
<evidence type="ECO:0000256" key="2">
    <source>
        <dbReference type="RuleBase" id="RU361185"/>
    </source>
</evidence>
<feature type="signal peptide" evidence="3">
    <location>
        <begin position="1"/>
        <end position="26"/>
    </location>
</feature>
<sequence length="956" mass="108075">MLKRYRTGSSVIVGLFALAAATQAQAQRARVEKLGDGILIHLPPAEEQKARTIRLQVVGKKILHVQASPLDTVSTMKSLMAVEQAPTSAKWQYKSRKGEAVVSTATLTATISLQTGAITFTDAKGQVLLREPSFGGKTFTRTVADGQPLYAVEQLFESPADEALYGLGQHQNGVMNYKGQQVELAQNNTDVGVPFLLSSKNYGVLWDNYSITKVGDTRDYEPLATLKLYAKTGEQGWLTATYVNKKNPGQVVVQRPESVINYEFLEDQKNFPATVKLGDVLGTWEGSIESETTGLHHFLLKNAGYAKLYIDGKEVVNKWRQAWNPGTSVVPLPMEKGRKYSLKLEWDPDGGESYLGLKWLSPLVGASQQQYGFRSEAGRDLNYYFVQGSSSDEVISGYRTITGPAPIAPKWAMGFWQSRERYKTQDELLTTAAEFRKRQIPIDNIVLDWSYWKQAEWGSQEFDPVRFANPEGMIKTLHEQNLHFMISVWPKFYEGIPAYNDFLTKGYLYKRNIANRTRDWIAQGYTSTFYDAFNPQARQAFWNLINTKLFSKGIDAWWMDASEPDIYSNTNVQTRKELMTPTYLGSSTLYFNGFPLQNAKGIYEGQRGTRPDQRVFLLTRSGYAGSQRYAAAIWSGDIGSRWEDFKNQIPAGLNFSMSGIPYWTSDIGGFAVEHRYEKTPMVTSDQEEWRELNTRWYQYGAFCPLFRVHGQFPYREMFNIAPEGSPAYQSMLYYDQLRYRLMPYIYSLAGQTHHQNGTIMRGLVMDFGQDAAVRNISNQFLFGPSLLVNPVTDYHARSRSLYLPAGTGWFDFYSGQYQKGGQTITADAPLERMPLYVREGSILPFGPAIQYTTEKPTDPITLYVYTGKDGQFTLYEDENVNYNYEKGAFATIPLTYDEKAKTLTIGERKGSFPGMMTRRTFNVVWVSQARPVAWNLGAAPGKTVQYSGSAVSVKME</sequence>
<dbReference type="CDD" id="cd14752">
    <property type="entry name" value="GH31_N"/>
    <property type="match status" value="1"/>
</dbReference>
<dbReference type="Gene3D" id="3.20.20.80">
    <property type="entry name" value="Glycosidases"/>
    <property type="match status" value="1"/>
</dbReference>
<evidence type="ECO:0000313" key="5">
    <source>
        <dbReference type="EMBL" id="GGF04095.1"/>
    </source>
</evidence>
<dbReference type="Gene3D" id="2.60.120.380">
    <property type="match status" value="1"/>
</dbReference>
<dbReference type="InterPro" id="IPR033403">
    <property type="entry name" value="DUF5110"/>
</dbReference>
<dbReference type="InterPro" id="IPR013780">
    <property type="entry name" value="Glyco_hydro_b"/>
</dbReference>
<dbReference type="SUPFAM" id="SSF51011">
    <property type="entry name" value="Glycosyl hydrolase domain"/>
    <property type="match status" value="1"/>
</dbReference>
<dbReference type="InterPro" id="IPR051816">
    <property type="entry name" value="Glycosyl_Hydrolase_31"/>
</dbReference>
<dbReference type="SUPFAM" id="SSF51445">
    <property type="entry name" value="(Trans)glycosidases"/>
    <property type="match status" value="1"/>
</dbReference>
<name>A0ABQ1TV41_9BACT</name>
<dbReference type="PROSITE" id="PS51820">
    <property type="entry name" value="PA14"/>
    <property type="match status" value="1"/>
</dbReference>
<dbReference type="InterPro" id="IPR011013">
    <property type="entry name" value="Gal_mutarotase_sf_dom"/>
</dbReference>
<dbReference type="InterPro" id="IPR037524">
    <property type="entry name" value="PA14/GLEYA"/>
</dbReference>
<dbReference type="Proteomes" id="UP000632273">
    <property type="component" value="Unassembled WGS sequence"/>
</dbReference>
<dbReference type="InterPro" id="IPR011658">
    <property type="entry name" value="PA14_dom"/>
</dbReference>
<dbReference type="InterPro" id="IPR017853">
    <property type="entry name" value="GH"/>
</dbReference>
<dbReference type="SMART" id="SM00758">
    <property type="entry name" value="PA14"/>
    <property type="match status" value="1"/>
</dbReference>
<keyword evidence="6" id="KW-1185">Reference proteome</keyword>
<dbReference type="InterPro" id="IPR000322">
    <property type="entry name" value="Glyco_hydro_31_TIM"/>
</dbReference>
<dbReference type="Pfam" id="PF21365">
    <property type="entry name" value="Glyco_hydro_31_3rd"/>
    <property type="match status" value="1"/>
</dbReference>
<dbReference type="SUPFAM" id="SSF56988">
    <property type="entry name" value="Anthrax protective antigen"/>
    <property type="match status" value="1"/>
</dbReference>
<feature type="chain" id="PRO_5046376873" evidence="3">
    <location>
        <begin position="27"/>
        <end position="956"/>
    </location>
</feature>
<gene>
    <name evidence="5" type="primary">xylS</name>
    <name evidence="5" type="ORF">GCM10011383_13960</name>
</gene>
<dbReference type="Gene3D" id="2.60.40.1760">
    <property type="entry name" value="glycosyl hydrolase (family 31)"/>
    <property type="match status" value="1"/>
</dbReference>
<dbReference type="Pfam" id="PF13802">
    <property type="entry name" value="Gal_mutarotas_2"/>
    <property type="match status" value="1"/>
</dbReference>
<dbReference type="InterPro" id="IPR048395">
    <property type="entry name" value="Glyco_hydro_31_C"/>
</dbReference>
<dbReference type="Pfam" id="PF07691">
    <property type="entry name" value="PA14"/>
    <property type="match status" value="1"/>
</dbReference>
<evidence type="ECO:0000313" key="6">
    <source>
        <dbReference type="Proteomes" id="UP000632273"/>
    </source>
</evidence>
<feature type="domain" description="PA14" evidence="4">
    <location>
        <begin position="232"/>
        <end position="373"/>
    </location>
</feature>
<dbReference type="EMBL" id="BMHT01000002">
    <property type="protein sequence ID" value="GGF04095.1"/>
    <property type="molecule type" value="Genomic_DNA"/>
</dbReference>
<dbReference type="SUPFAM" id="SSF74650">
    <property type="entry name" value="Galactose mutarotase-like"/>
    <property type="match status" value="1"/>
</dbReference>
<reference evidence="6" key="1">
    <citation type="journal article" date="2019" name="Int. J. Syst. Evol. Microbiol.">
        <title>The Global Catalogue of Microorganisms (GCM) 10K type strain sequencing project: providing services to taxonomists for standard genome sequencing and annotation.</title>
        <authorList>
            <consortium name="The Broad Institute Genomics Platform"/>
            <consortium name="The Broad Institute Genome Sequencing Center for Infectious Disease"/>
            <person name="Wu L."/>
            <person name="Ma J."/>
        </authorList>
    </citation>
    <scope>NUCLEOTIDE SEQUENCE [LARGE SCALE GENOMIC DNA]</scope>
    <source>
        <strain evidence="6">CGMCC 1.15197</strain>
    </source>
</reference>
<comment type="similarity">
    <text evidence="1 2">Belongs to the glycosyl hydrolase 31 family.</text>
</comment>
<proteinExistence type="inferred from homology"/>
<dbReference type="Pfam" id="PF17137">
    <property type="entry name" value="DUF5110"/>
    <property type="match status" value="1"/>
</dbReference>
<organism evidence="5 6">
    <name type="scientific">Hymenobacter cavernae</name>
    <dbReference type="NCBI Taxonomy" id="2044852"/>
    <lineage>
        <taxon>Bacteria</taxon>
        <taxon>Pseudomonadati</taxon>
        <taxon>Bacteroidota</taxon>
        <taxon>Cytophagia</taxon>
        <taxon>Cytophagales</taxon>
        <taxon>Hymenobacteraceae</taxon>
        <taxon>Hymenobacter</taxon>
    </lineage>
</organism>
<evidence type="ECO:0000256" key="3">
    <source>
        <dbReference type="SAM" id="SignalP"/>
    </source>
</evidence>
<dbReference type="PANTHER" id="PTHR43863">
    <property type="entry name" value="HYDROLASE, PUTATIVE (AFU_ORTHOLOGUE AFUA_1G03140)-RELATED"/>
    <property type="match status" value="1"/>
</dbReference>
<comment type="caution">
    <text evidence="5">The sequence shown here is derived from an EMBL/GenBank/DDBJ whole genome shotgun (WGS) entry which is preliminary data.</text>
</comment>
<dbReference type="InterPro" id="IPR025887">
    <property type="entry name" value="Glyco_hydro_31_N_dom"/>
</dbReference>
<dbReference type="Pfam" id="PF01055">
    <property type="entry name" value="Glyco_hydro_31_2nd"/>
    <property type="match status" value="1"/>
</dbReference>
<keyword evidence="3" id="KW-0732">Signal</keyword>
<dbReference type="PANTHER" id="PTHR43863:SF2">
    <property type="entry name" value="MALTASE-GLUCOAMYLASE"/>
    <property type="match status" value="1"/>
</dbReference>
<keyword evidence="2" id="KW-0326">Glycosidase</keyword>
<dbReference type="CDD" id="cd06591">
    <property type="entry name" value="GH31_xylosidase_XylS"/>
    <property type="match status" value="1"/>
</dbReference>
<accession>A0ABQ1TV41</accession>
<dbReference type="Gene3D" id="2.60.40.1180">
    <property type="entry name" value="Golgi alpha-mannosidase II"/>
    <property type="match status" value="2"/>
</dbReference>
<evidence type="ECO:0000259" key="4">
    <source>
        <dbReference type="PROSITE" id="PS51820"/>
    </source>
</evidence>
<protein>
    <submittedName>
        <fullName evidence="5">Alpha-xylosidase</fullName>
    </submittedName>
</protein>